<keyword evidence="2" id="KW-1185">Reference proteome</keyword>
<sequence length="217" mass="25566">MFLKCYIVVPSVLSRLYFVIVWLERFETSRLIHFIIQLLGYGLIMDQWLLVLNPLPWKLGEENSIRAIFIPSNPFSNFLSQELMGYYCDLSSQHFFSFVSYNCINSFEKEHLFHCGRIVMPSILGILNYYYYYYLLYPKIEDILWICMRESVKTTRMECNLVGELNGKEPIAKSCSQSTQPHDPIHCRCSIYDKIAAVKAKKRRVGSAWGERLKKER</sequence>
<accession>A0AAW0LBL6</accession>
<comment type="caution">
    <text evidence="1">The sequence shown here is derived from an EMBL/GenBank/DDBJ whole genome shotgun (WGS) entry which is preliminary data.</text>
</comment>
<evidence type="ECO:0000313" key="1">
    <source>
        <dbReference type="EMBL" id="KAK7848670.1"/>
    </source>
</evidence>
<name>A0AAW0LBL6_QUESU</name>
<evidence type="ECO:0000313" key="2">
    <source>
        <dbReference type="Proteomes" id="UP000237347"/>
    </source>
</evidence>
<proteinExistence type="predicted"/>
<dbReference type="EMBL" id="PKMF04000124">
    <property type="protein sequence ID" value="KAK7848670.1"/>
    <property type="molecule type" value="Genomic_DNA"/>
</dbReference>
<organism evidence="1 2">
    <name type="scientific">Quercus suber</name>
    <name type="common">Cork oak</name>
    <dbReference type="NCBI Taxonomy" id="58331"/>
    <lineage>
        <taxon>Eukaryota</taxon>
        <taxon>Viridiplantae</taxon>
        <taxon>Streptophyta</taxon>
        <taxon>Embryophyta</taxon>
        <taxon>Tracheophyta</taxon>
        <taxon>Spermatophyta</taxon>
        <taxon>Magnoliopsida</taxon>
        <taxon>eudicotyledons</taxon>
        <taxon>Gunneridae</taxon>
        <taxon>Pentapetalae</taxon>
        <taxon>rosids</taxon>
        <taxon>fabids</taxon>
        <taxon>Fagales</taxon>
        <taxon>Fagaceae</taxon>
        <taxon>Quercus</taxon>
    </lineage>
</organism>
<dbReference type="AlphaFoldDB" id="A0AAW0LBL6"/>
<protein>
    <submittedName>
        <fullName evidence="1">Uncharacterized protein</fullName>
    </submittedName>
</protein>
<reference evidence="1 2" key="1">
    <citation type="journal article" date="2018" name="Sci. Data">
        <title>The draft genome sequence of cork oak.</title>
        <authorList>
            <person name="Ramos A.M."/>
            <person name="Usie A."/>
            <person name="Barbosa P."/>
            <person name="Barros P.M."/>
            <person name="Capote T."/>
            <person name="Chaves I."/>
            <person name="Simoes F."/>
            <person name="Abreu I."/>
            <person name="Carrasquinho I."/>
            <person name="Faro C."/>
            <person name="Guimaraes J.B."/>
            <person name="Mendonca D."/>
            <person name="Nobrega F."/>
            <person name="Rodrigues L."/>
            <person name="Saibo N.J.M."/>
            <person name="Varela M.C."/>
            <person name="Egas C."/>
            <person name="Matos J."/>
            <person name="Miguel C.M."/>
            <person name="Oliveira M.M."/>
            <person name="Ricardo C.P."/>
            <person name="Goncalves S."/>
        </authorList>
    </citation>
    <scope>NUCLEOTIDE SEQUENCE [LARGE SCALE GENOMIC DNA]</scope>
    <source>
        <strain evidence="2">cv. HL8</strain>
    </source>
</reference>
<dbReference type="Proteomes" id="UP000237347">
    <property type="component" value="Unassembled WGS sequence"/>
</dbReference>
<gene>
    <name evidence="1" type="ORF">CFP56_004565</name>
</gene>